<dbReference type="EMBL" id="JAFIQS010000009">
    <property type="protein sequence ID" value="KAG5165987.1"/>
    <property type="molecule type" value="Genomic_DNA"/>
</dbReference>
<proteinExistence type="predicted"/>
<protein>
    <submittedName>
        <fullName evidence="3">Uncharacterized protein</fullName>
    </submittedName>
</protein>
<evidence type="ECO:0000313" key="3">
    <source>
        <dbReference type="EMBL" id="KAG5165987.1"/>
    </source>
</evidence>
<evidence type="ECO:0000256" key="2">
    <source>
        <dbReference type="SAM" id="Phobius"/>
    </source>
</evidence>
<organism evidence="3">
    <name type="scientific">Psilocybe cubensis</name>
    <name type="common">Psychedelic mushroom</name>
    <name type="synonym">Stropharia cubensis</name>
    <dbReference type="NCBI Taxonomy" id="181762"/>
    <lineage>
        <taxon>Eukaryota</taxon>
        <taxon>Fungi</taxon>
        <taxon>Dikarya</taxon>
        <taxon>Basidiomycota</taxon>
        <taxon>Agaricomycotina</taxon>
        <taxon>Agaricomycetes</taxon>
        <taxon>Agaricomycetidae</taxon>
        <taxon>Agaricales</taxon>
        <taxon>Agaricineae</taxon>
        <taxon>Strophariaceae</taxon>
        <taxon>Psilocybe</taxon>
    </lineage>
</organism>
<keyword evidence="2" id="KW-0472">Membrane</keyword>
<keyword evidence="2" id="KW-1133">Transmembrane helix</keyword>
<comment type="caution">
    <text evidence="3">The sequence shown here is derived from an EMBL/GenBank/DDBJ whole genome shotgun (WGS) entry which is preliminary data.</text>
</comment>
<evidence type="ECO:0000256" key="1">
    <source>
        <dbReference type="SAM" id="MobiDB-lite"/>
    </source>
</evidence>
<gene>
    <name evidence="3" type="ORF">JR316_009576</name>
</gene>
<feature type="transmembrane region" description="Helical" evidence="2">
    <location>
        <begin position="112"/>
        <end position="134"/>
    </location>
</feature>
<sequence length="239" mass="25887">MSTQGMQLAPTGVHSTPHATKTESYNTIQTPEPTVSCWKGCNVFKSNPASKLKYELPETVKAAREGWQWTCQSGAVVSGLLAAAAAQLLVFFKTDSTFNPDINTSGGWKGFILGMCYMALFLNISATISSFILIDNLGEIGFRASCNSDNLEGFGLGTGKLVTNQDNLLIKFGASPAWRMMLYHWLITFYAGIVTLIVSILTYVILQESLAIKIAMGVAVGVTLLPTTIFIFVRPIIEG</sequence>
<accession>A0A8H7XSG0</accession>
<dbReference type="AlphaFoldDB" id="A0A8H7XSG0"/>
<feature type="transmembrane region" description="Helical" evidence="2">
    <location>
        <begin position="74"/>
        <end position="92"/>
    </location>
</feature>
<keyword evidence="2" id="KW-0812">Transmembrane</keyword>
<reference evidence="3" key="1">
    <citation type="submission" date="2021-02" db="EMBL/GenBank/DDBJ databases">
        <title>Psilocybe cubensis genome.</title>
        <authorList>
            <person name="Mckernan K.J."/>
            <person name="Crawford S."/>
            <person name="Trippe A."/>
            <person name="Kane L.T."/>
            <person name="Mclaughlin S."/>
        </authorList>
    </citation>
    <scope>NUCLEOTIDE SEQUENCE [LARGE SCALE GENOMIC DNA]</scope>
    <source>
        <strain evidence="3">MGC-MH-2018</strain>
    </source>
</reference>
<name>A0A8H7XSG0_PSICU</name>
<feature type="transmembrane region" description="Helical" evidence="2">
    <location>
        <begin position="182"/>
        <end position="206"/>
    </location>
</feature>
<feature type="region of interest" description="Disordered" evidence="1">
    <location>
        <begin position="1"/>
        <end position="21"/>
    </location>
</feature>
<feature type="transmembrane region" description="Helical" evidence="2">
    <location>
        <begin position="212"/>
        <end position="233"/>
    </location>
</feature>